<gene>
    <name evidence="19" type="ORF">AB1Y20_002325</name>
</gene>
<comment type="subcellular location">
    <subcellularLocation>
        <location evidence="2">Mitochondrion inner membrane</location>
        <topology evidence="2">Peripheral membrane protein</topology>
        <orientation evidence="2">Matrix side</orientation>
    </subcellularLocation>
</comment>
<keyword evidence="16" id="KW-0594">Phospholipid biosynthesis</keyword>
<dbReference type="GO" id="GO:0016024">
    <property type="term" value="P:CDP-diacylglycerol biosynthetic process"/>
    <property type="evidence" value="ECO:0007669"/>
    <property type="project" value="TreeGrafter"/>
</dbReference>
<evidence type="ECO:0000256" key="6">
    <source>
        <dbReference type="ARBA" id="ARBA00012487"/>
    </source>
</evidence>
<keyword evidence="14" id="KW-0496">Mitochondrion</keyword>
<dbReference type="PIRSF" id="PIRSF028840">
    <property type="entry name" value="Mmp37"/>
    <property type="match status" value="1"/>
</dbReference>
<dbReference type="InterPro" id="IPR015222">
    <property type="entry name" value="Tam41"/>
</dbReference>
<evidence type="ECO:0000256" key="13">
    <source>
        <dbReference type="ARBA" id="ARBA00023098"/>
    </source>
</evidence>
<evidence type="ECO:0000256" key="9">
    <source>
        <dbReference type="ARBA" id="ARBA00022679"/>
    </source>
</evidence>
<evidence type="ECO:0000256" key="17">
    <source>
        <dbReference type="ARBA" id="ARBA00023264"/>
    </source>
</evidence>
<keyword evidence="8" id="KW-0444">Lipid biosynthesis</keyword>
<evidence type="ECO:0000256" key="16">
    <source>
        <dbReference type="ARBA" id="ARBA00023209"/>
    </source>
</evidence>
<evidence type="ECO:0000256" key="11">
    <source>
        <dbReference type="ARBA" id="ARBA00022792"/>
    </source>
</evidence>
<sequence>MERRREALAALLHDFPSVEAAFAYGSAVYPQEGSSSSSELMTDFIFCTDDAEVWHSDNLCRHPTHYSSLALGGPRFLAAVQNNLGAGVYYNTLVHVQGHLIKYGVVESSRLIDDLRHWKFLYLSGRMHKPVLMLRPPSDELVAAMADNRRSALAVALLLLPQRFNERELLTQICGMSYGGDVRMGVGENWSKVSRIVAGQREHLKQLYSMPLEELKGGLHAGKSAVLSAVLAASDECGGGPRYEQDIGLEARRQLLRRIPTHVRRELLAELPRRPSHASPPPSGEGSLLEMEAAVASVWNTAACAHKANRDLSVALQRSIFRVVRRASLSQTLKGVVTAGPLRSFRYAATKISKRLRS</sequence>
<evidence type="ECO:0000256" key="18">
    <source>
        <dbReference type="ARBA" id="ARBA00029893"/>
    </source>
</evidence>
<evidence type="ECO:0000313" key="19">
    <source>
        <dbReference type="EMBL" id="KAL1515709.1"/>
    </source>
</evidence>
<dbReference type="PANTHER" id="PTHR13619">
    <property type="entry name" value="PHOSPHATIDATE CYTIDYLYLTRANSFERASE, MITOCHONDRIAL"/>
    <property type="match status" value="1"/>
</dbReference>
<keyword evidence="17" id="KW-1208">Phospholipid metabolism</keyword>
<dbReference type="GO" id="GO:0004605">
    <property type="term" value="F:phosphatidate cytidylyltransferase activity"/>
    <property type="evidence" value="ECO:0007669"/>
    <property type="project" value="UniProtKB-EC"/>
</dbReference>
<dbReference type="GO" id="GO:0032049">
    <property type="term" value="P:cardiolipin biosynthetic process"/>
    <property type="evidence" value="ECO:0007669"/>
    <property type="project" value="InterPro"/>
</dbReference>
<dbReference type="GO" id="GO:0005743">
    <property type="term" value="C:mitochondrial inner membrane"/>
    <property type="evidence" value="ECO:0007669"/>
    <property type="project" value="UniProtKB-SubCell"/>
</dbReference>
<comment type="similarity">
    <text evidence="5">Belongs to the TAM41 family.</text>
</comment>
<evidence type="ECO:0000256" key="3">
    <source>
        <dbReference type="ARBA" id="ARBA00005119"/>
    </source>
</evidence>
<keyword evidence="20" id="KW-1185">Reference proteome</keyword>
<dbReference type="PANTHER" id="PTHR13619:SF0">
    <property type="entry name" value="PHOSPHATIDATE CYTIDYLYLTRANSFERASE, MITOCHONDRIAL"/>
    <property type="match status" value="1"/>
</dbReference>
<comment type="cofactor">
    <cofactor evidence="1">
        <name>Mg(2+)</name>
        <dbReference type="ChEBI" id="CHEBI:18420"/>
    </cofactor>
</comment>
<organism evidence="19 20">
    <name type="scientific">Prymnesium parvum</name>
    <name type="common">Toxic golden alga</name>
    <dbReference type="NCBI Taxonomy" id="97485"/>
    <lineage>
        <taxon>Eukaryota</taxon>
        <taxon>Haptista</taxon>
        <taxon>Haptophyta</taxon>
        <taxon>Prymnesiophyceae</taxon>
        <taxon>Prymnesiales</taxon>
        <taxon>Prymnesiaceae</taxon>
        <taxon>Prymnesium</taxon>
    </lineage>
</organism>
<evidence type="ECO:0000256" key="14">
    <source>
        <dbReference type="ARBA" id="ARBA00023128"/>
    </source>
</evidence>
<comment type="pathway">
    <text evidence="3">Phospholipid metabolism; CDP-diacylglycerol biosynthesis; CDP-diacylglycerol from sn-glycerol 3-phosphate: step 3/3.</text>
</comment>
<dbReference type="AlphaFoldDB" id="A0AB34JAY4"/>
<evidence type="ECO:0000256" key="7">
    <source>
        <dbReference type="ARBA" id="ARBA00018337"/>
    </source>
</evidence>
<evidence type="ECO:0000256" key="8">
    <source>
        <dbReference type="ARBA" id="ARBA00022516"/>
    </source>
</evidence>
<reference evidence="19 20" key="1">
    <citation type="journal article" date="2024" name="Science">
        <title>Giant polyketide synthase enzymes in the biosynthesis of giant marine polyether toxins.</title>
        <authorList>
            <person name="Fallon T.R."/>
            <person name="Shende V.V."/>
            <person name="Wierzbicki I.H."/>
            <person name="Pendleton A.L."/>
            <person name="Watervoot N.F."/>
            <person name="Auber R.P."/>
            <person name="Gonzalez D.J."/>
            <person name="Wisecaver J.H."/>
            <person name="Moore B.S."/>
        </authorList>
    </citation>
    <scope>NUCLEOTIDE SEQUENCE [LARGE SCALE GENOMIC DNA]</scope>
    <source>
        <strain evidence="19 20">12B1</strain>
    </source>
</reference>
<keyword evidence="9" id="KW-0808">Transferase</keyword>
<evidence type="ECO:0000256" key="10">
    <source>
        <dbReference type="ARBA" id="ARBA00022695"/>
    </source>
</evidence>
<comment type="caution">
    <text evidence="19">The sequence shown here is derived from an EMBL/GenBank/DDBJ whole genome shotgun (WGS) entry which is preliminary data.</text>
</comment>
<evidence type="ECO:0000256" key="4">
    <source>
        <dbReference type="ARBA" id="ARBA00005189"/>
    </source>
</evidence>
<evidence type="ECO:0000256" key="12">
    <source>
        <dbReference type="ARBA" id="ARBA00022842"/>
    </source>
</evidence>
<evidence type="ECO:0000256" key="2">
    <source>
        <dbReference type="ARBA" id="ARBA00004443"/>
    </source>
</evidence>
<keyword evidence="11" id="KW-0999">Mitochondrion inner membrane</keyword>
<evidence type="ECO:0000313" key="20">
    <source>
        <dbReference type="Proteomes" id="UP001515480"/>
    </source>
</evidence>
<proteinExistence type="inferred from homology"/>
<protein>
    <recommendedName>
        <fullName evidence="7">Phosphatidate cytidylyltransferase, mitochondrial</fullName>
        <ecNumber evidence="6">2.7.7.41</ecNumber>
    </recommendedName>
    <alternativeName>
        <fullName evidence="18">CDP-diacylglycerol synthase</fullName>
    </alternativeName>
</protein>
<keyword evidence="15" id="KW-0472">Membrane</keyword>
<name>A0AB34JAY4_PRYPA</name>
<keyword evidence="10" id="KW-0548">Nucleotidyltransferase</keyword>
<evidence type="ECO:0000256" key="5">
    <source>
        <dbReference type="ARBA" id="ARBA00005458"/>
    </source>
</evidence>
<evidence type="ECO:0000256" key="1">
    <source>
        <dbReference type="ARBA" id="ARBA00001946"/>
    </source>
</evidence>
<dbReference type="Pfam" id="PF09139">
    <property type="entry name" value="Tam41_Mmp37"/>
    <property type="match status" value="1"/>
</dbReference>
<comment type="pathway">
    <text evidence="4">Lipid metabolism.</text>
</comment>
<dbReference type="EMBL" id="JBGBPQ010000011">
    <property type="protein sequence ID" value="KAL1515709.1"/>
    <property type="molecule type" value="Genomic_DNA"/>
</dbReference>
<keyword evidence="13" id="KW-0443">Lipid metabolism</keyword>
<dbReference type="Proteomes" id="UP001515480">
    <property type="component" value="Unassembled WGS sequence"/>
</dbReference>
<dbReference type="EC" id="2.7.7.41" evidence="6"/>
<evidence type="ECO:0000256" key="15">
    <source>
        <dbReference type="ARBA" id="ARBA00023136"/>
    </source>
</evidence>
<accession>A0AB34JAY4</accession>
<keyword evidence="12" id="KW-0460">Magnesium</keyword>